<accession>A0ACB9TR74</accession>
<dbReference type="EMBL" id="CM043016">
    <property type="protein sequence ID" value="KAI4469144.1"/>
    <property type="molecule type" value="Genomic_DNA"/>
</dbReference>
<reference evidence="1" key="1">
    <citation type="submission" date="2022-04" db="EMBL/GenBank/DDBJ databases">
        <title>Chromosome-scale genome assembly of Holotrichia oblita Faldermann.</title>
        <authorList>
            <person name="Rongchong L."/>
        </authorList>
    </citation>
    <scope>NUCLEOTIDE SEQUENCE</scope>
    <source>
        <strain evidence="1">81SQS9</strain>
    </source>
</reference>
<evidence type="ECO:0000313" key="2">
    <source>
        <dbReference type="Proteomes" id="UP001056778"/>
    </source>
</evidence>
<comment type="caution">
    <text evidence="1">The sequence shown here is derived from an EMBL/GenBank/DDBJ whole genome shotgun (WGS) entry which is preliminary data.</text>
</comment>
<dbReference type="Proteomes" id="UP001056778">
    <property type="component" value="Chromosome 2"/>
</dbReference>
<evidence type="ECO:0000313" key="1">
    <source>
        <dbReference type="EMBL" id="KAI4469144.1"/>
    </source>
</evidence>
<keyword evidence="2" id="KW-1185">Reference proteome</keyword>
<gene>
    <name evidence="1" type="ORF">MML48_2g00016419</name>
</gene>
<protein>
    <submittedName>
        <fullName evidence="1">Elongator complex protein 6</fullName>
    </submittedName>
</protein>
<name>A0ACB9TR74_HOLOL</name>
<organism evidence="1 2">
    <name type="scientific">Holotrichia oblita</name>
    <name type="common">Chafer beetle</name>
    <dbReference type="NCBI Taxonomy" id="644536"/>
    <lineage>
        <taxon>Eukaryota</taxon>
        <taxon>Metazoa</taxon>
        <taxon>Ecdysozoa</taxon>
        <taxon>Arthropoda</taxon>
        <taxon>Hexapoda</taxon>
        <taxon>Insecta</taxon>
        <taxon>Pterygota</taxon>
        <taxon>Neoptera</taxon>
        <taxon>Endopterygota</taxon>
        <taxon>Coleoptera</taxon>
        <taxon>Polyphaga</taxon>
        <taxon>Scarabaeiformia</taxon>
        <taxon>Scarabaeidae</taxon>
        <taxon>Melolonthinae</taxon>
        <taxon>Holotrichia</taxon>
    </lineage>
</organism>
<sequence length="217" mass="24992">MDMLKTDAQILLQILNIQDKDKLILIKEDTDSDGNFIIAHALRHIFQDENRGVCLVMLQNNLIHYQSVGKRLNYNLQENITTKRDRKSTAGFVNKVFGLIYVIIDNLSCLLDIGWEFKHCMHFVNMLINLNDRVNVIVSVHQATSDDQHLATAMNYISDIVVSVESLKAGRSPIVTGIINIKRNDTSVENYHFKTSEKGLRYLNRVILLRIYMLFNI</sequence>
<proteinExistence type="predicted"/>